<name>A0ACB5THH1_AMBMO</name>
<dbReference type="EMBL" id="BSXS01007323">
    <property type="protein sequence ID" value="GME88358.1"/>
    <property type="molecule type" value="Genomic_DNA"/>
</dbReference>
<accession>A0ACB5THH1</accession>
<gene>
    <name evidence="1" type="ORF">Amon02_000834900</name>
</gene>
<protein>
    <submittedName>
        <fullName evidence="1">Unnamed protein product</fullName>
    </submittedName>
</protein>
<organism evidence="1 2">
    <name type="scientific">Ambrosiozyma monospora</name>
    <name type="common">Yeast</name>
    <name type="synonym">Endomycopsis monosporus</name>
    <dbReference type="NCBI Taxonomy" id="43982"/>
    <lineage>
        <taxon>Eukaryota</taxon>
        <taxon>Fungi</taxon>
        <taxon>Dikarya</taxon>
        <taxon>Ascomycota</taxon>
        <taxon>Saccharomycotina</taxon>
        <taxon>Pichiomycetes</taxon>
        <taxon>Pichiales</taxon>
        <taxon>Pichiaceae</taxon>
        <taxon>Ambrosiozyma</taxon>
    </lineage>
</organism>
<reference evidence="1" key="1">
    <citation type="submission" date="2023-04" db="EMBL/GenBank/DDBJ databases">
        <title>Ambrosiozyma monospora NBRC 10751.</title>
        <authorList>
            <person name="Ichikawa N."/>
            <person name="Sato H."/>
            <person name="Tonouchi N."/>
        </authorList>
    </citation>
    <scope>NUCLEOTIDE SEQUENCE</scope>
    <source>
        <strain evidence="1">NBRC 10751</strain>
    </source>
</reference>
<proteinExistence type="predicted"/>
<evidence type="ECO:0000313" key="1">
    <source>
        <dbReference type="EMBL" id="GME88358.1"/>
    </source>
</evidence>
<comment type="caution">
    <text evidence="1">The sequence shown here is derived from an EMBL/GenBank/DDBJ whole genome shotgun (WGS) entry which is preliminary data.</text>
</comment>
<sequence>MSNSLMEPVANLNIADVDSTIYPTSKGNELSTPPHSILRDGTNRVLKMSSLPKNQEKINSQQTMLSPDILSPQNSFSDISSTKPKGLSLSAAFSPSGVKAQSSSSPLSIVNDENLNPADIPKQKQEQPQPPLAAPKFNKKRSNNSEEGAPSTKKSKKFKGPQCVPVPPPSELAPIVFEASTKPPYSYASLIGMAILRAPERKLTLSQIYQWITDTFSYYRKGEVGWQNSIRHNLSLNKSFAKTVKSKDGKGHFWTIVEGYEYQFFNVKGHKKFTHSTARSSSANGSSSKAVAATKSKIETYNH</sequence>
<evidence type="ECO:0000313" key="2">
    <source>
        <dbReference type="Proteomes" id="UP001165064"/>
    </source>
</evidence>
<dbReference type="Proteomes" id="UP001165064">
    <property type="component" value="Unassembled WGS sequence"/>
</dbReference>
<keyword evidence="2" id="KW-1185">Reference proteome</keyword>